<dbReference type="EMBL" id="NOKA02000005">
    <property type="protein sequence ID" value="RDY32220.1"/>
    <property type="molecule type" value="Genomic_DNA"/>
</dbReference>
<organism evidence="1 2">
    <name type="scientific">Lachnotalea glycerini</name>
    <dbReference type="NCBI Taxonomy" id="1763509"/>
    <lineage>
        <taxon>Bacteria</taxon>
        <taxon>Bacillati</taxon>
        <taxon>Bacillota</taxon>
        <taxon>Clostridia</taxon>
        <taxon>Lachnospirales</taxon>
        <taxon>Lachnospiraceae</taxon>
        <taxon>Lachnotalea</taxon>
    </lineage>
</organism>
<dbReference type="OrthoDB" id="249246at2"/>
<comment type="caution">
    <text evidence="1">The sequence shown here is derived from an EMBL/GenBank/DDBJ whole genome shotgun (WGS) entry which is preliminary data.</text>
</comment>
<protein>
    <recommendedName>
        <fullName evidence="3">DUF1795 domain-containing protein</fullName>
    </recommendedName>
</protein>
<evidence type="ECO:0008006" key="3">
    <source>
        <dbReference type="Google" id="ProtNLM"/>
    </source>
</evidence>
<dbReference type="RefSeq" id="WP_094376842.1">
    <property type="nucleotide sequence ID" value="NZ_NOKA02000005.1"/>
</dbReference>
<gene>
    <name evidence="1" type="ORF">CG710_005945</name>
</gene>
<evidence type="ECO:0000313" key="2">
    <source>
        <dbReference type="Proteomes" id="UP000216411"/>
    </source>
</evidence>
<keyword evidence="2" id="KW-1185">Reference proteome</keyword>
<proteinExistence type="predicted"/>
<sequence length="198" mass="22868">MEYMDDKIIDAMNAYKKEEHGSITTGIYIKEELVEFQTISLYDGKVEIKIPTTFEDMPQKHAEMKYPNQQRPQIIKTNATGDVNFTFNLLDADFATEQVIEARNRFSDLIKQVQPSGVFYEKGEEEISNTLLGWFDFKSHAVGGKLYNIMYCTPVDGKLLQGVFNCKYEDAKLWKTVMLQMLREIRLFEGECTKSEGV</sequence>
<accession>A0A371JHL6</accession>
<dbReference type="AlphaFoldDB" id="A0A371JHL6"/>
<dbReference type="Proteomes" id="UP000216411">
    <property type="component" value="Unassembled WGS sequence"/>
</dbReference>
<name>A0A371JHL6_9FIRM</name>
<evidence type="ECO:0000313" key="1">
    <source>
        <dbReference type="EMBL" id="RDY32220.1"/>
    </source>
</evidence>
<reference evidence="1 2" key="1">
    <citation type="journal article" date="2017" name="Genome Announc.">
        <title>Draft Genome Sequence of a Sporulating and Motile Strain of Lachnotalea glycerini Isolated from Water in Quebec City, Canada.</title>
        <authorList>
            <person name="Maheux A.F."/>
            <person name="Boudreau D.K."/>
            <person name="Berube E."/>
            <person name="Boissinot M."/>
            <person name="Raymond F."/>
            <person name="Brodeur S."/>
            <person name="Corbeil J."/>
            <person name="Isabel S."/>
            <person name="Omar R.F."/>
            <person name="Bergeron M.G."/>
        </authorList>
    </citation>
    <scope>NUCLEOTIDE SEQUENCE [LARGE SCALE GENOMIC DNA]</scope>
    <source>
        <strain evidence="1 2">CCRI-19302</strain>
    </source>
</reference>